<dbReference type="PANTHER" id="PTHR33986">
    <property type="entry name" value="OS02G0535700 PROTEIN"/>
    <property type="match status" value="1"/>
</dbReference>
<keyword evidence="2" id="KW-1185">Reference proteome</keyword>
<dbReference type="RefSeq" id="WP_200609614.1">
    <property type="nucleotide sequence ID" value="NZ_JAEHHL010000005.1"/>
</dbReference>
<reference evidence="1" key="1">
    <citation type="submission" date="2020-12" db="EMBL/GenBank/DDBJ databases">
        <title>Bacterial taxonomy.</title>
        <authorList>
            <person name="Pan X."/>
        </authorList>
    </citation>
    <scope>NUCLEOTIDE SEQUENCE</scope>
    <source>
        <strain evidence="1">M0105</strain>
    </source>
</reference>
<evidence type="ECO:0000313" key="1">
    <source>
        <dbReference type="EMBL" id="MBK0399405.1"/>
    </source>
</evidence>
<dbReference type="InterPro" id="IPR009367">
    <property type="entry name" value="Elm1-like"/>
</dbReference>
<dbReference type="Pfam" id="PF06258">
    <property type="entry name" value="Mito_fiss_Elm1"/>
    <property type="match status" value="1"/>
</dbReference>
<protein>
    <submittedName>
        <fullName evidence="1">Mitochondrial fission ELM1 family protein</fullName>
    </submittedName>
</protein>
<name>A0A8J7M7Z7_9RHOB</name>
<gene>
    <name evidence="1" type="ORF">H0I76_09400</name>
</gene>
<dbReference type="Proteomes" id="UP000655420">
    <property type="component" value="Unassembled WGS sequence"/>
</dbReference>
<proteinExistence type="predicted"/>
<comment type="caution">
    <text evidence="1">The sequence shown here is derived from an EMBL/GenBank/DDBJ whole genome shotgun (WGS) entry which is preliminary data.</text>
</comment>
<organism evidence="1 2">
    <name type="scientific">Thermohalobaculum xanthum</name>
    <dbReference type="NCBI Taxonomy" id="2753746"/>
    <lineage>
        <taxon>Bacteria</taxon>
        <taxon>Pseudomonadati</taxon>
        <taxon>Pseudomonadota</taxon>
        <taxon>Alphaproteobacteria</taxon>
        <taxon>Rhodobacterales</taxon>
        <taxon>Paracoccaceae</taxon>
        <taxon>Thermohalobaculum</taxon>
    </lineage>
</organism>
<dbReference type="AlphaFoldDB" id="A0A8J7M7Z7"/>
<dbReference type="SUPFAM" id="SSF53756">
    <property type="entry name" value="UDP-Glycosyltransferase/glycogen phosphorylase"/>
    <property type="match status" value="1"/>
</dbReference>
<sequence>METSRADPGTLAIWTMTDGRAGNQAQALGLAEAVARCSPATIVAQEVRPARLAAWLPARLWHLLGRLPGWPETGLARDCPPPAPPWPDLVIGAGRRAAPFVAALGRRHGVRTVQILDPQMDPAAFDLIVAPEHDRLRAPNAISTLGAVGRITPDTVEAAAARLAPRLAYLPSRRVAVLVGGPGKAARWAEGDAERLLDALAALDAEGVGLMVTTSRRTDPALARALSQRLDPARAFVFTGSGENPYPGMLGLATAVIVTADSVNMASEAASTGLPLHVFGVGGMSAKASAFLDALAARGIARDFDGAIGQWSYPPLAEADRVARQVVARLFPGRPVAGA</sequence>
<dbReference type="EMBL" id="JAEHHL010000005">
    <property type="protein sequence ID" value="MBK0399405.1"/>
    <property type="molecule type" value="Genomic_DNA"/>
</dbReference>
<accession>A0A8J7M7Z7</accession>
<dbReference type="PANTHER" id="PTHR33986:SF15">
    <property type="entry name" value="MITOCHONDRIAL FISSION PROTEIN ELM1"/>
    <property type="match status" value="1"/>
</dbReference>
<evidence type="ECO:0000313" key="2">
    <source>
        <dbReference type="Proteomes" id="UP000655420"/>
    </source>
</evidence>